<protein>
    <submittedName>
        <fullName evidence="2">Uncharacterized protein</fullName>
    </submittedName>
</protein>
<comment type="caution">
    <text evidence="2">The sequence shown here is derived from an EMBL/GenBank/DDBJ whole genome shotgun (WGS) entry which is preliminary data.</text>
</comment>
<keyword evidence="3" id="KW-1185">Reference proteome</keyword>
<dbReference type="Gene3D" id="3.10.50.40">
    <property type="match status" value="1"/>
</dbReference>
<reference evidence="2" key="1">
    <citation type="submission" date="2021-02" db="EMBL/GenBank/DDBJ databases">
        <authorList>
            <person name="Dougan E. K."/>
            <person name="Rhodes N."/>
            <person name="Thang M."/>
            <person name="Chan C."/>
        </authorList>
    </citation>
    <scope>NUCLEOTIDE SEQUENCE</scope>
</reference>
<dbReference type="Proteomes" id="UP000649617">
    <property type="component" value="Unassembled WGS sequence"/>
</dbReference>
<evidence type="ECO:0000256" key="1">
    <source>
        <dbReference type="SAM" id="MobiDB-lite"/>
    </source>
</evidence>
<sequence>MRVAGLRPAPPPGRFYMAQVRTVGADGWESPPGQAGWSAPLICEDLNSLDPNELREREGPYLNPGLGPGPQPGLSASAAPWEPKDAWKGPELLSTSEPAKDYGYGWGGLPPPPSNPPRLGSAAIDDSANEECLILDCILETDRAQQCRARCIMNPPDKSTFTRSSKDPLAAVVEKEKREKEKEEKNKAEKLPERAVQKGEARVWHILKKHRDFFGKPAKSWRQTQITWSKKEAKESLKALKYKLENVAYGGGAQALQKKFENYARAESDDDVRMGVTCCCVLGLKKFA</sequence>
<dbReference type="GO" id="GO:0003755">
    <property type="term" value="F:peptidyl-prolyl cis-trans isomerase activity"/>
    <property type="evidence" value="ECO:0007669"/>
    <property type="project" value="InterPro"/>
</dbReference>
<name>A0A812IQA4_SYMPI</name>
<dbReference type="EMBL" id="CAJNIZ010000255">
    <property type="protein sequence ID" value="CAE7157110.1"/>
    <property type="molecule type" value="Genomic_DNA"/>
</dbReference>
<feature type="region of interest" description="Disordered" evidence="1">
    <location>
        <begin position="159"/>
        <end position="194"/>
    </location>
</feature>
<dbReference type="OrthoDB" id="2530521at2759"/>
<dbReference type="AlphaFoldDB" id="A0A812IQA4"/>
<proteinExistence type="predicted"/>
<evidence type="ECO:0000313" key="3">
    <source>
        <dbReference type="Proteomes" id="UP000649617"/>
    </source>
</evidence>
<evidence type="ECO:0000313" key="2">
    <source>
        <dbReference type="EMBL" id="CAE7157110.1"/>
    </source>
</evidence>
<feature type="region of interest" description="Disordered" evidence="1">
    <location>
        <begin position="52"/>
        <end position="94"/>
    </location>
</feature>
<feature type="compositionally biased region" description="Basic and acidic residues" evidence="1">
    <location>
        <begin position="173"/>
        <end position="194"/>
    </location>
</feature>
<gene>
    <name evidence="2" type="ORF">SPIL2461_LOCUS369</name>
</gene>
<accession>A0A812IQA4</accession>
<dbReference type="InterPro" id="IPR046357">
    <property type="entry name" value="PPIase_dom_sf"/>
</dbReference>
<organism evidence="2 3">
    <name type="scientific">Symbiodinium pilosum</name>
    <name type="common">Dinoflagellate</name>
    <dbReference type="NCBI Taxonomy" id="2952"/>
    <lineage>
        <taxon>Eukaryota</taxon>
        <taxon>Sar</taxon>
        <taxon>Alveolata</taxon>
        <taxon>Dinophyceae</taxon>
        <taxon>Suessiales</taxon>
        <taxon>Symbiodiniaceae</taxon>
        <taxon>Symbiodinium</taxon>
    </lineage>
</organism>